<evidence type="ECO:0000256" key="5">
    <source>
        <dbReference type="SAM" id="SignalP"/>
    </source>
</evidence>
<keyword evidence="4" id="KW-0472">Membrane</keyword>
<dbReference type="SMART" id="SM00448">
    <property type="entry name" value="REC"/>
    <property type="match status" value="1"/>
</dbReference>
<feature type="transmembrane region" description="Helical" evidence="4">
    <location>
        <begin position="228"/>
        <end position="245"/>
    </location>
</feature>
<reference evidence="8 9" key="1">
    <citation type="submission" date="2020-11" db="EMBL/GenBank/DDBJ databases">
        <title>Treponema Peruensis nv. sp., first commensal Treponema isolated from human feces.</title>
        <authorList>
            <person name="Belkhou C."/>
            <person name="Raes J."/>
        </authorList>
    </citation>
    <scope>NUCLEOTIDE SEQUENCE [LARGE SCALE GENOMIC DNA]</scope>
    <source>
        <strain evidence="8 9">RCC2812</strain>
    </source>
</reference>
<accession>A0A7T3V4C7</accession>
<dbReference type="Pfam" id="PF07695">
    <property type="entry name" value="7TMR-DISM_7TM"/>
    <property type="match status" value="1"/>
</dbReference>
<dbReference type="InterPro" id="IPR011006">
    <property type="entry name" value="CheY-like_superfamily"/>
</dbReference>
<dbReference type="SUPFAM" id="SSF46894">
    <property type="entry name" value="C-terminal effector domain of the bipartite response regulators"/>
    <property type="match status" value="1"/>
</dbReference>
<feature type="transmembrane region" description="Helical" evidence="4">
    <location>
        <begin position="321"/>
        <end position="343"/>
    </location>
</feature>
<keyword evidence="9" id="KW-1185">Reference proteome</keyword>
<dbReference type="Pfam" id="PF00196">
    <property type="entry name" value="GerE"/>
    <property type="match status" value="1"/>
</dbReference>
<keyword evidence="4" id="KW-0812">Transmembrane</keyword>
<dbReference type="Gene3D" id="3.40.50.2300">
    <property type="match status" value="1"/>
</dbReference>
<name>A0A7T3V4C7_9SPIR</name>
<dbReference type="EMBL" id="CP064936">
    <property type="protein sequence ID" value="QQA00328.1"/>
    <property type="molecule type" value="Genomic_DNA"/>
</dbReference>
<evidence type="ECO:0000256" key="1">
    <source>
        <dbReference type="ARBA" id="ARBA00023125"/>
    </source>
</evidence>
<dbReference type="Proteomes" id="UP000595224">
    <property type="component" value="Chromosome"/>
</dbReference>
<evidence type="ECO:0000256" key="2">
    <source>
        <dbReference type="PROSITE-ProRule" id="PRU00169"/>
    </source>
</evidence>
<dbReference type="InterPro" id="IPR039420">
    <property type="entry name" value="WalR-like"/>
</dbReference>
<gene>
    <name evidence="8" type="ORF">IWA51_08585</name>
</gene>
<dbReference type="GO" id="GO:0006355">
    <property type="term" value="P:regulation of DNA-templated transcription"/>
    <property type="evidence" value="ECO:0007669"/>
    <property type="project" value="InterPro"/>
</dbReference>
<dbReference type="Pfam" id="PF00072">
    <property type="entry name" value="Response_reg"/>
    <property type="match status" value="1"/>
</dbReference>
<dbReference type="InterPro" id="IPR016032">
    <property type="entry name" value="Sig_transdc_resp-reg_C-effctor"/>
</dbReference>
<evidence type="ECO:0000256" key="4">
    <source>
        <dbReference type="SAM" id="Phobius"/>
    </source>
</evidence>
<dbReference type="GO" id="GO:0003677">
    <property type="term" value="F:DNA binding"/>
    <property type="evidence" value="ECO:0007669"/>
    <property type="project" value="UniProtKB-KW"/>
</dbReference>
<dbReference type="AlphaFoldDB" id="A0A7T3V4C7"/>
<dbReference type="SUPFAM" id="SSF52172">
    <property type="entry name" value="CheY-like"/>
    <property type="match status" value="1"/>
</dbReference>
<dbReference type="RefSeq" id="WP_198442117.1">
    <property type="nucleotide sequence ID" value="NZ_CBCSHE010000001.1"/>
</dbReference>
<dbReference type="Gene3D" id="1.10.10.10">
    <property type="entry name" value="Winged helix-like DNA-binding domain superfamily/Winged helix DNA-binding domain"/>
    <property type="match status" value="1"/>
</dbReference>
<dbReference type="SMART" id="SM00421">
    <property type="entry name" value="HTH_LUXR"/>
    <property type="match status" value="1"/>
</dbReference>
<proteinExistence type="predicted"/>
<dbReference type="GO" id="GO:0000160">
    <property type="term" value="P:phosphorelay signal transduction system"/>
    <property type="evidence" value="ECO:0007669"/>
    <property type="project" value="InterPro"/>
</dbReference>
<feature type="domain" description="HTH luxR-type" evidence="6">
    <location>
        <begin position="865"/>
        <end position="927"/>
    </location>
</feature>
<feature type="domain" description="Response regulatory" evidence="7">
    <location>
        <begin position="705"/>
        <end position="823"/>
    </location>
</feature>
<feature type="signal peptide" evidence="5">
    <location>
        <begin position="1"/>
        <end position="26"/>
    </location>
</feature>
<keyword evidence="5" id="KW-0732">Signal</keyword>
<dbReference type="InterPro" id="IPR001789">
    <property type="entry name" value="Sig_transdc_resp-reg_receiver"/>
</dbReference>
<dbReference type="InterPro" id="IPR036388">
    <property type="entry name" value="WH-like_DNA-bd_sf"/>
</dbReference>
<dbReference type="InterPro" id="IPR011623">
    <property type="entry name" value="7TMR_DISM_rcpt_extracell_dom1"/>
</dbReference>
<feature type="transmembrane region" description="Helical" evidence="4">
    <location>
        <begin position="200"/>
        <end position="221"/>
    </location>
</feature>
<dbReference type="KEGG" id="tper:IWA51_08585"/>
<dbReference type="PROSITE" id="PS50110">
    <property type="entry name" value="RESPONSE_REGULATORY"/>
    <property type="match status" value="1"/>
</dbReference>
<dbReference type="PANTHER" id="PTHR43214">
    <property type="entry name" value="TWO-COMPONENT RESPONSE REGULATOR"/>
    <property type="match status" value="1"/>
</dbReference>
<feature type="compositionally biased region" description="Basic and acidic residues" evidence="3">
    <location>
        <begin position="845"/>
        <end position="861"/>
    </location>
</feature>
<dbReference type="PROSITE" id="PS50043">
    <property type="entry name" value="HTH_LUXR_2"/>
    <property type="match status" value="1"/>
</dbReference>
<feature type="chain" id="PRO_5032939891" evidence="5">
    <location>
        <begin position="27"/>
        <end position="927"/>
    </location>
</feature>
<evidence type="ECO:0000259" key="7">
    <source>
        <dbReference type="PROSITE" id="PS50110"/>
    </source>
</evidence>
<feature type="modified residue" description="4-aspartylphosphate" evidence="2">
    <location>
        <position position="756"/>
    </location>
</feature>
<sequence>MFHFSKKSIKFFIYTALFLFAARAHASSPHNEKIIPDLTEQSVLVPKSKSIPYKAKKYLDKENKYKCSNLPVQELKKVKIPFNPGFYTGTLWLDLTFSDTKQTEGSDYYLYFGHEHIDFAEVFLDTGDEWKFLGRTGRSISTDEITYPNWRLCIPFSEVTFPEEKEHHIRIRLVSYIGSPVIVSIVPKRVFDSSQSFLEFYTYCIFGIFILISLMLLAIGIGLKEKPYLALAGAAFTFTILQMQMRGIGPVYLWNGLMTKIPHSVRIMYILTVLYVIFLITFFTVHLKRKKQDGTAFIILPFLLTISTGILILCFIVHSPAIMFCIFVIGMITVKTIFCACIFSDLKYFDKNTKLILTLWTPGLIISVIMQSASILRTMPEFSFLTFFSKTEDNLVFTTDFLLLTLPAIYTVGITFRQKYSSVRTMLQYTKENYSELRKKTSLTFMVIKTLAESSFVMKNAAALLAGRISEKNEQEYADIIKYNSARINDYLKAVCVFENKNELKNVPIQILPFFNSCIKASEKTAAVKENKITVTTEVSADCVVYADCNIMEIIMVSFIASVLKISPRGTTIPVNFRNSGKSFMLSATSRITVSNLKSALPSLYPVLVKGKKADFNTFEKSDGIEFNLVLSTIEIYNGKMTALEVAGGCRFEIEFSPEIIADKDKPSVMVRDSMIMQESKKTISVQENDSFDFGLLPEYKTPPNILFVAGHTGERNFIKNILSHSCSVTIASNGAEALEILNSPDYKRMDLIISDYNLAIIDGAELFEKCSYDSLTQDIPFIMMTPVNEKENMSRLFKKGLADCLVTPFSIEDLTQKIQAVISVSQKIRHSTMSRIGETSFIEEPQKKTEKQHAVQDNPKDSTGNLDSFDLSAREKQIALLIAEGKTDKEISAELKISPLTVATHNKKIFKKINVHSRVELMQKLR</sequence>
<keyword evidence="4" id="KW-1133">Transmembrane helix</keyword>
<evidence type="ECO:0000259" key="6">
    <source>
        <dbReference type="PROSITE" id="PS50043"/>
    </source>
</evidence>
<evidence type="ECO:0000313" key="9">
    <source>
        <dbReference type="Proteomes" id="UP000595224"/>
    </source>
</evidence>
<keyword evidence="2" id="KW-0597">Phosphoprotein</keyword>
<feature type="transmembrane region" description="Helical" evidence="4">
    <location>
        <begin position="355"/>
        <end position="375"/>
    </location>
</feature>
<feature type="region of interest" description="Disordered" evidence="3">
    <location>
        <begin position="836"/>
        <end position="869"/>
    </location>
</feature>
<feature type="transmembrane region" description="Helical" evidence="4">
    <location>
        <begin position="297"/>
        <end position="315"/>
    </location>
</feature>
<evidence type="ECO:0000313" key="8">
    <source>
        <dbReference type="EMBL" id="QQA00328.1"/>
    </source>
</evidence>
<keyword evidence="1" id="KW-0238">DNA-binding</keyword>
<organism evidence="8 9">
    <name type="scientific">Treponema peruense</name>
    <dbReference type="NCBI Taxonomy" id="2787628"/>
    <lineage>
        <taxon>Bacteria</taxon>
        <taxon>Pseudomonadati</taxon>
        <taxon>Spirochaetota</taxon>
        <taxon>Spirochaetia</taxon>
        <taxon>Spirochaetales</taxon>
        <taxon>Treponemataceae</taxon>
        <taxon>Treponema</taxon>
    </lineage>
</organism>
<dbReference type="InterPro" id="IPR000792">
    <property type="entry name" value="Tscrpt_reg_LuxR_C"/>
</dbReference>
<protein>
    <submittedName>
        <fullName evidence="8">Response regulator</fullName>
    </submittedName>
</protein>
<dbReference type="CDD" id="cd06170">
    <property type="entry name" value="LuxR_C_like"/>
    <property type="match status" value="1"/>
</dbReference>
<feature type="transmembrane region" description="Helical" evidence="4">
    <location>
        <begin position="265"/>
        <end position="285"/>
    </location>
</feature>
<dbReference type="PRINTS" id="PR00038">
    <property type="entry name" value="HTHLUXR"/>
</dbReference>
<evidence type="ECO:0000256" key="3">
    <source>
        <dbReference type="SAM" id="MobiDB-lite"/>
    </source>
</evidence>